<sequence>MQHEVKRAHLTEEQLLQKYEKDKPKIAHYNELTAYLFEQRQHQIYNEQTLQFTTSLLKLNPEFYTMWNYRREIMHHMYSPTPDIYVRVLNDELNFVLASLKRFPKVYWIWNHRSWCLFKLVELKSVNWEFEFKTVSKMLELDQRNFHGWHYRRFVVENLELEQQQQQVESGGDKNDGKGDGDDNSNKLAILQLNFDEFDYTTSKIQRDFSNFSAWHNRTKLIPKIFHLLSDTKSANETLVDTVDKEKLELFKTPLSILHNDLAILRTGIYMSPEDNSVWLYLYWLLSDDFFVSAFETREKYLEILNDQLSLIHEVNDLEKDDTGSDNVGCLKSLVYVHALIDGVKGVDVLDDANIVSALQKLVQLDSLRKHRYEDQLSGKAPVI</sequence>
<comment type="catalytic activity">
    <reaction evidence="5 6">
        <text>geranylgeranyl diphosphate + L-cysteinyl-[protein] = S-geranylgeranyl-L-cysteinyl-[protein] + diphosphate</text>
        <dbReference type="Rhea" id="RHEA:21240"/>
        <dbReference type="Rhea" id="RHEA-COMP:10131"/>
        <dbReference type="Rhea" id="RHEA-COMP:11537"/>
        <dbReference type="ChEBI" id="CHEBI:29950"/>
        <dbReference type="ChEBI" id="CHEBI:33019"/>
        <dbReference type="ChEBI" id="CHEBI:57533"/>
        <dbReference type="ChEBI" id="CHEBI:86021"/>
        <dbReference type="EC" id="2.5.1.60"/>
    </reaction>
</comment>
<dbReference type="InterPro" id="IPR002088">
    <property type="entry name" value="Prenyl_trans_a"/>
</dbReference>
<gene>
    <name evidence="7" type="ORF">LODBEIA_P27210</name>
</gene>
<dbReference type="RefSeq" id="XP_066829659.1">
    <property type="nucleotide sequence ID" value="XM_066972752.1"/>
</dbReference>
<evidence type="ECO:0000256" key="2">
    <source>
        <dbReference type="ARBA" id="ARBA00022602"/>
    </source>
</evidence>
<dbReference type="SUPFAM" id="SSF48439">
    <property type="entry name" value="Protein prenylyltransferase"/>
    <property type="match status" value="1"/>
</dbReference>
<evidence type="ECO:0000313" key="8">
    <source>
        <dbReference type="Proteomes" id="UP001497383"/>
    </source>
</evidence>
<dbReference type="EC" id="2.5.1.60" evidence="6"/>
<dbReference type="Gene3D" id="1.25.40.120">
    <property type="entry name" value="Protein prenylyltransferase"/>
    <property type="match status" value="1"/>
</dbReference>
<organism evidence="7 8">
    <name type="scientific">Lodderomyces beijingensis</name>
    <dbReference type="NCBI Taxonomy" id="1775926"/>
    <lineage>
        <taxon>Eukaryota</taxon>
        <taxon>Fungi</taxon>
        <taxon>Dikarya</taxon>
        <taxon>Ascomycota</taxon>
        <taxon>Saccharomycotina</taxon>
        <taxon>Pichiomycetes</taxon>
        <taxon>Debaryomycetaceae</taxon>
        <taxon>Candida/Lodderomyces clade</taxon>
        <taxon>Lodderomyces</taxon>
    </lineage>
</organism>
<comment type="similarity">
    <text evidence="1 6">Belongs to the protein prenyltransferase subunit alpha family.</text>
</comment>
<dbReference type="GeneID" id="92207917"/>
<accession>A0ABP0ZMB0</accession>
<reference evidence="7 8" key="1">
    <citation type="submission" date="2024-03" db="EMBL/GenBank/DDBJ databases">
        <authorList>
            <person name="Brejova B."/>
        </authorList>
    </citation>
    <scope>NUCLEOTIDE SEQUENCE [LARGE SCALE GENOMIC DNA]</scope>
    <source>
        <strain evidence="7 8">CBS 14171</strain>
    </source>
</reference>
<proteinExistence type="inferred from homology"/>
<keyword evidence="8" id="KW-1185">Reference proteome</keyword>
<evidence type="ECO:0000256" key="3">
    <source>
        <dbReference type="ARBA" id="ARBA00022679"/>
    </source>
</evidence>
<evidence type="ECO:0000256" key="1">
    <source>
        <dbReference type="ARBA" id="ARBA00006734"/>
    </source>
</evidence>
<dbReference type="PROSITE" id="PS51147">
    <property type="entry name" value="PFTA"/>
    <property type="match status" value="4"/>
</dbReference>
<protein>
    <recommendedName>
        <fullName evidence="6">Geranylgeranyl transferase type-2 subunit alpha</fullName>
        <ecNumber evidence="6">2.5.1.60</ecNumber>
    </recommendedName>
    <alternativeName>
        <fullName evidence="6">Geranylgeranyl transferase type II subunit alpha</fullName>
    </alternativeName>
</protein>
<dbReference type="PANTHER" id="PTHR11129:SF2">
    <property type="entry name" value="GERANYLGERANYL TRANSFERASE TYPE-2 SUBUNIT ALPHA"/>
    <property type="match status" value="1"/>
</dbReference>
<dbReference type="Proteomes" id="UP001497383">
    <property type="component" value="Chromosome 3"/>
</dbReference>
<dbReference type="EMBL" id="OZ022407">
    <property type="protein sequence ID" value="CAK9438497.1"/>
    <property type="molecule type" value="Genomic_DNA"/>
</dbReference>
<evidence type="ECO:0000256" key="6">
    <source>
        <dbReference type="RuleBase" id="RU367120"/>
    </source>
</evidence>
<keyword evidence="4" id="KW-0677">Repeat</keyword>
<evidence type="ECO:0000313" key="7">
    <source>
        <dbReference type="EMBL" id="CAK9438497.1"/>
    </source>
</evidence>
<comment type="function">
    <text evidence="6">Catalyzes the transfer of a geranyl-geranyl moiety from geranyl-geranyl pyrophosphate to cysteines occuring in specific C-terminal amino acid sequences.</text>
</comment>
<keyword evidence="3 6" id="KW-0808">Transferase</keyword>
<evidence type="ECO:0000256" key="4">
    <source>
        <dbReference type="ARBA" id="ARBA00022737"/>
    </source>
</evidence>
<name>A0ABP0ZMB0_9ASCO</name>
<dbReference type="Pfam" id="PF01239">
    <property type="entry name" value="PPTA"/>
    <property type="match status" value="5"/>
</dbReference>
<evidence type="ECO:0000256" key="5">
    <source>
        <dbReference type="ARBA" id="ARBA00047658"/>
    </source>
</evidence>
<keyword evidence="2 6" id="KW-0637">Prenyltransferase</keyword>
<dbReference type="PANTHER" id="PTHR11129">
    <property type="entry name" value="PROTEIN FARNESYLTRANSFERASE ALPHA SUBUNIT/RAB GERANYLGERANYL TRANSFERASE ALPHA SUBUNIT"/>
    <property type="match status" value="1"/>
</dbReference>